<evidence type="ECO:0000313" key="3">
    <source>
        <dbReference type="Proteomes" id="UP000004947"/>
    </source>
</evidence>
<protein>
    <submittedName>
        <fullName evidence="2">Uncharacterized protein</fullName>
    </submittedName>
</protein>
<dbReference type="EMBL" id="ABCK01000003">
    <property type="protein sequence ID" value="EDM28908.1"/>
    <property type="molecule type" value="Genomic_DNA"/>
</dbReference>
<dbReference type="AlphaFoldDB" id="A6DH25"/>
<evidence type="ECO:0000313" key="2">
    <source>
        <dbReference type="EMBL" id="EDM28908.1"/>
    </source>
</evidence>
<comment type="caution">
    <text evidence="2">The sequence shown here is derived from an EMBL/GenBank/DDBJ whole genome shotgun (WGS) entry which is preliminary data.</text>
</comment>
<keyword evidence="1" id="KW-0472">Membrane</keyword>
<feature type="transmembrane region" description="Helical" evidence="1">
    <location>
        <begin position="36"/>
        <end position="56"/>
    </location>
</feature>
<dbReference type="STRING" id="313628.LNTAR_13867"/>
<organism evidence="2 3">
    <name type="scientific">Lentisphaera araneosa HTCC2155</name>
    <dbReference type="NCBI Taxonomy" id="313628"/>
    <lineage>
        <taxon>Bacteria</taxon>
        <taxon>Pseudomonadati</taxon>
        <taxon>Lentisphaerota</taxon>
        <taxon>Lentisphaeria</taxon>
        <taxon>Lentisphaerales</taxon>
        <taxon>Lentisphaeraceae</taxon>
        <taxon>Lentisphaera</taxon>
    </lineage>
</organism>
<reference evidence="2 3" key="1">
    <citation type="journal article" date="2010" name="J. Bacteriol.">
        <title>Genome sequence of Lentisphaera araneosa HTCC2155T, the type species of the order Lentisphaerales in the phylum Lentisphaerae.</title>
        <authorList>
            <person name="Thrash J.C."/>
            <person name="Cho J.C."/>
            <person name="Vergin K.L."/>
            <person name="Morris R.M."/>
            <person name="Giovannoni S.J."/>
        </authorList>
    </citation>
    <scope>NUCLEOTIDE SEQUENCE [LARGE SCALE GENOMIC DNA]</scope>
    <source>
        <strain evidence="2 3">HTCC2155</strain>
    </source>
</reference>
<keyword evidence="3" id="KW-1185">Reference proteome</keyword>
<gene>
    <name evidence="2" type="ORF">LNTAR_13867</name>
</gene>
<evidence type="ECO:0000256" key="1">
    <source>
        <dbReference type="SAM" id="Phobius"/>
    </source>
</evidence>
<accession>A6DH25</accession>
<keyword evidence="1" id="KW-0812">Transmembrane</keyword>
<sequence length="224" mass="25555">MWSLISDFIYKDQHYIEIAFASSRQGKIKIKFKVRFFMRNLLKVSTIFVLALFFVLRPQAEAAIENKESDVSTLIVTGYSLHSRLLADLLQFHTKQPVIFITSPNAKEVLFVPAQRKDVPAQKPLKVLAAEFHNFVNFAHPKQVVLLGEEKFIPKHYRDVLNPNIKTYALTDKDWKIIATQCEELFGISGLAAKFQAELDRLARGGANIGTQESREPQIVLPKK</sequence>
<proteinExistence type="predicted"/>
<dbReference type="Proteomes" id="UP000004947">
    <property type="component" value="Unassembled WGS sequence"/>
</dbReference>
<name>A6DH25_9BACT</name>
<keyword evidence="1" id="KW-1133">Transmembrane helix</keyword>